<accession>A0A518EWS2</accession>
<dbReference type="AlphaFoldDB" id="A0A518EWS2"/>
<dbReference type="OrthoDB" id="8717445at2"/>
<dbReference type="InterPro" id="IPR031811">
    <property type="entry name" value="ALGX/ALGJ_SGNH-like"/>
</dbReference>
<keyword evidence="5" id="KW-0574">Periplasm</keyword>
<comment type="pathway">
    <text evidence="2">Glycan biosynthesis; alginate biosynthesis.</text>
</comment>
<protein>
    <recommendedName>
        <fullName evidence="8">AlgX/AlgJ SGNH hydrolase-like domain-containing protein</fullName>
    </recommendedName>
</protein>
<name>A0A518EWS2_9BACT</name>
<keyword evidence="7" id="KW-0812">Transmembrane</keyword>
<dbReference type="Pfam" id="PF16822">
    <property type="entry name" value="ALGX"/>
    <property type="match status" value="1"/>
</dbReference>
<keyword evidence="6" id="KW-0016">Alginate biosynthesis</keyword>
<keyword evidence="7" id="KW-1133">Transmembrane helix</keyword>
<dbReference type="RefSeq" id="WP_145201356.1">
    <property type="nucleotide sequence ID" value="NZ_CP036434.1"/>
</dbReference>
<evidence type="ECO:0000256" key="3">
    <source>
        <dbReference type="ARBA" id="ARBA00022679"/>
    </source>
</evidence>
<evidence type="ECO:0000256" key="7">
    <source>
        <dbReference type="SAM" id="Phobius"/>
    </source>
</evidence>
<dbReference type="GO" id="GO:0042121">
    <property type="term" value="P:alginic acid biosynthetic process"/>
    <property type="evidence" value="ECO:0007669"/>
    <property type="project" value="UniProtKB-UniPathway"/>
</dbReference>
<keyword evidence="7" id="KW-0472">Membrane</keyword>
<evidence type="ECO:0000313" key="9">
    <source>
        <dbReference type="EMBL" id="QDV08530.1"/>
    </source>
</evidence>
<evidence type="ECO:0000256" key="5">
    <source>
        <dbReference type="ARBA" id="ARBA00022764"/>
    </source>
</evidence>
<evidence type="ECO:0000259" key="8">
    <source>
        <dbReference type="Pfam" id="PF16822"/>
    </source>
</evidence>
<dbReference type="UniPathway" id="UPA00286"/>
<evidence type="ECO:0000256" key="4">
    <source>
        <dbReference type="ARBA" id="ARBA00022729"/>
    </source>
</evidence>
<evidence type="ECO:0000313" key="10">
    <source>
        <dbReference type="Proteomes" id="UP000320390"/>
    </source>
</evidence>
<keyword evidence="4" id="KW-0732">Signal</keyword>
<proteinExistence type="predicted"/>
<comment type="subcellular location">
    <subcellularLocation>
        <location evidence="1">Periplasm</location>
    </subcellularLocation>
</comment>
<organism evidence="9 10">
    <name type="scientific">Saltatorellus ferox</name>
    <dbReference type="NCBI Taxonomy" id="2528018"/>
    <lineage>
        <taxon>Bacteria</taxon>
        <taxon>Pseudomonadati</taxon>
        <taxon>Planctomycetota</taxon>
        <taxon>Planctomycetia</taxon>
        <taxon>Planctomycetia incertae sedis</taxon>
        <taxon>Saltatorellus</taxon>
    </lineage>
</organism>
<evidence type="ECO:0000256" key="6">
    <source>
        <dbReference type="ARBA" id="ARBA00022841"/>
    </source>
</evidence>
<keyword evidence="3" id="KW-0808">Transferase</keyword>
<keyword evidence="10" id="KW-1185">Reference proteome</keyword>
<sequence length="610" mass="65753">MDELIHVPGEEDGGPVAMGPGVRKISLALLLLGALVILGTTAMDTLFPAPVVKPIGQEARDLMQAKLQQNPWDGSLASGWETHLKARSRVRRSLAPFWSAFVMKVLNTVPADLVAGQDGWLFLRDRIQPPAATRDRGIRLMGQTGAAIQRRLARMGSAVTFIPVPRKAVACAEKLPRGMKSDPEYDAGIVQALRERGVTLLDVTRAWEDVPAEGRYLRRDTHWAFGGEKALARSIAETYPELVTHETKLWLQEAPTAAPALLLDFAAIQRDHPAVDWINGDVSIRPYLRPREVLKRMKKLPTDVDVAVVGSSFTRNFAFAELVAVALGRVVYPGGIAGTPFGGSLAYFAGKFSGRRFPSRVLYEFPIHQAFQIGAGSHSAQQSLAAFFTGTTEAGTLPLPVDLLGPFTFAEKPRRGGKVLFPEGTLLSSGDGVLQLRIKTWGDDSTEWQLRSTGALQYWVLGPGEHEVLLPVIQSLPDGSEVGIVAAQGAAPTATVTVTVEVDADLEHAVEIPLEPSGDHGLQGASEAVSVGLHDVVTIQWTGSPEEIDVLIRGVTPDGVEREVRATFREPVSKICVLSLTPFEAGEITAVEVQGAIGEVRAFLAPQLSD</sequence>
<feature type="transmembrane region" description="Helical" evidence="7">
    <location>
        <begin position="27"/>
        <end position="47"/>
    </location>
</feature>
<dbReference type="Proteomes" id="UP000320390">
    <property type="component" value="Chromosome"/>
</dbReference>
<evidence type="ECO:0000256" key="2">
    <source>
        <dbReference type="ARBA" id="ARBA00005182"/>
    </source>
</evidence>
<feature type="domain" description="AlgX/AlgJ SGNH hydrolase-like" evidence="8">
    <location>
        <begin position="113"/>
        <end position="366"/>
    </location>
</feature>
<gene>
    <name evidence="9" type="ORF">Poly30_40780</name>
</gene>
<evidence type="ECO:0000256" key="1">
    <source>
        <dbReference type="ARBA" id="ARBA00004418"/>
    </source>
</evidence>
<dbReference type="GO" id="GO:0016740">
    <property type="term" value="F:transferase activity"/>
    <property type="evidence" value="ECO:0007669"/>
    <property type="project" value="UniProtKB-KW"/>
</dbReference>
<dbReference type="GO" id="GO:0042597">
    <property type="term" value="C:periplasmic space"/>
    <property type="evidence" value="ECO:0007669"/>
    <property type="project" value="UniProtKB-SubCell"/>
</dbReference>
<dbReference type="EMBL" id="CP036434">
    <property type="protein sequence ID" value="QDV08530.1"/>
    <property type="molecule type" value="Genomic_DNA"/>
</dbReference>
<reference evidence="9 10" key="1">
    <citation type="submission" date="2019-02" db="EMBL/GenBank/DDBJ databases">
        <title>Deep-cultivation of Planctomycetes and their phenomic and genomic characterization uncovers novel biology.</title>
        <authorList>
            <person name="Wiegand S."/>
            <person name="Jogler M."/>
            <person name="Boedeker C."/>
            <person name="Pinto D."/>
            <person name="Vollmers J."/>
            <person name="Rivas-Marin E."/>
            <person name="Kohn T."/>
            <person name="Peeters S.H."/>
            <person name="Heuer A."/>
            <person name="Rast P."/>
            <person name="Oberbeckmann S."/>
            <person name="Bunk B."/>
            <person name="Jeske O."/>
            <person name="Meyerdierks A."/>
            <person name="Storesund J.E."/>
            <person name="Kallscheuer N."/>
            <person name="Luecker S."/>
            <person name="Lage O.M."/>
            <person name="Pohl T."/>
            <person name="Merkel B.J."/>
            <person name="Hornburger P."/>
            <person name="Mueller R.-W."/>
            <person name="Bruemmer F."/>
            <person name="Labrenz M."/>
            <person name="Spormann A.M."/>
            <person name="Op den Camp H."/>
            <person name="Overmann J."/>
            <person name="Amann R."/>
            <person name="Jetten M.S.M."/>
            <person name="Mascher T."/>
            <person name="Medema M.H."/>
            <person name="Devos D.P."/>
            <person name="Kaster A.-K."/>
            <person name="Ovreas L."/>
            <person name="Rohde M."/>
            <person name="Galperin M.Y."/>
            <person name="Jogler C."/>
        </authorList>
    </citation>
    <scope>NUCLEOTIDE SEQUENCE [LARGE SCALE GENOMIC DNA]</scope>
    <source>
        <strain evidence="9 10">Poly30</strain>
    </source>
</reference>